<name>A0A927R7A7_9ACTN</name>
<accession>A0A927R7A7</accession>
<dbReference type="AlphaFoldDB" id="A0A927R7A7"/>
<keyword evidence="2" id="KW-1185">Reference proteome</keyword>
<dbReference type="EMBL" id="JADBEB010000001">
    <property type="protein sequence ID" value="MBE1487666.1"/>
    <property type="molecule type" value="Genomic_DNA"/>
</dbReference>
<evidence type="ECO:0008006" key="3">
    <source>
        <dbReference type="Google" id="ProtNLM"/>
    </source>
</evidence>
<comment type="caution">
    <text evidence="1">The sequence shown here is derived from an EMBL/GenBank/DDBJ whole genome shotgun (WGS) entry which is preliminary data.</text>
</comment>
<protein>
    <recommendedName>
        <fullName evidence="3">ESX-1 secretion-associated protein</fullName>
    </recommendedName>
</protein>
<dbReference type="Proteomes" id="UP000649753">
    <property type="component" value="Unassembled WGS sequence"/>
</dbReference>
<organism evidence="1 2">
    <name type="scientific">Plantactinospora soyae</name>
    <dbReference type="NCBI Taxonomy" id="1544732"/>
    <lineage>
        <taxon>Bacteria</taxon>
        <taxon>Bacillati</taxon>
        <taxon>Actinomycetota</taxon>
        <taxon>Actinomycetes</taxon>
        <taxon>Micromonosporales</taxon>
        <taxon>Micromonosporaceae</taxon>
        <taxon>Plantactinospora</taxon>
    </lineage>
</organism>
<evidence type="ECO:0000313" key="1">
    <source>
        <dbReference type="EMBL" id="MBE1487666.1"/>
    </source>
</evidence>
<reference evidence="1" key="1">
    <citation type="submission" date="2020-10" db="EMBL/GenBank/DDBJ databases">
        <title>Sequencing the genomes of 1000 actinobacteria strains.</title>
        <authorList>
            <person name="Klenk H.-P."/>
        </authorList>
    </citation>
    <scope>NUCLEOTIDE SEQUENCE</scope>
    <source>
        <strain evidence="1">DSM 46832</strain>
    </source>
</reference>
<gene>
    <name evidence="1" type="ORF">H4W31_003304</name>
</gene>
<proteinExistence type="predicted"/>
<dbReference type="RefSeq" id="WP_192767475.1">
    <property type="nucleotide sequence ID" value="NZ_JADBEB010000001.1"/>
</dbReference>
<sequence length="107" mass="11274">MIGGSGDGFTVDPAALETFSKTSFGRADDFDGIRGLLRDGAVGRSSFGIMPASFTLYEQYESCLDDCLQALADGVEVMEMVADAIIAERDSYLASDAAAQGRFRTGG</sequence>
<evidence type="ECO:0000313" key="2">
    <source>
        <dbReference type="Proteomes" id="UP000649753"/>
    </source>
</evidence>